<evidence type="ECO:0000313" key="3">
    <source>
        <dbReference type="Proteomes" id="UP000659904"/>
    </source>
</evidence>
<dbReference type="PANTHER" id="PTHR44757">
    <property type="entry name" value="DIGUANYLATE CYCLASE DGCP"/>
    <property type="match status" value="1"/>
</dbReference>
<dbReference type="PANTHER" id="PTHR44757:SF2">
    <property type="entry name" value="BIOFILM ARCHITECTURE MAINTENANCE PROTEIN MBAA"/>
    <property type="match status" value="1"/>
</dbReference>
<proteinExistence type="predicted"/>
<sequence>MSTLSLMIATVVAAALLLAGRATAVPALRRTRAAYEHAWHLAHVDELTGLPNRRHALPLLDQRLADRQPTMVMLLDLDRFKAVNDEHGHAAGDQLLQQCAARLEYGVTAAGGYAARLGGDEFLIILPTAAGNYANLAAGILGELERPLTLHPDPGTIVNLTPRASAGLALTGPHAWTITTLLHRADLALYQAKREGAWYRLHYVDTPHQDLTGRNPVRLRDLHRTPGRHHTQEGHQ</sequence>
<organism evidence="2 3">
    <name type="scientific">Catellatospora citrea</name>
    <dbReference type="NCBI Taxonomy" id="53366"/>
    <lineage>
        <taxon>Bacteria</taxon>
        <taxon>Bacillati</taxon>
        <taxon>Actinomycetota</taxon>
        <taxon>Actinomycetes</taxon>
        <taxon>Micromonosporales</taxon>
        <taxon>Micromonosporaceae</taxon>
        <taxon>Catellatospora</taxon>
    </lineage>
</organism>
<dbReference type="EMBL" id="BONH01000017">
    <property type="protein sequence ID" value="GIF98765.1"/>
    <property type="molecule type" value="Genomic_DNA"/>
</dbReference>
<dbReference type="SMART" id="SM00267">
    <property type="entry name" value="GGDEF"/>
    <property type="match status" value="1"/>
</dbReference>
<dbReference type="SUPFAM" id="SSF55073">
    <property type="entry name" value="Nucleotide cyclase"/>
    <property type="match status" value="1"/>
</dbReference>
<dbReference type="NCBIfam" id="TIGR00254">
    <property type="entry name" value="GGDEF"/>
    <property type="match status" value="1"/>
</dbReference>
<dbReference type="RefSeq" id="WP_120319063.1">
    <property type="nucleotide sequence ID" value="NZ_BONH01000017.1"/>
</dbReference>
<keyword evidence="3" id="KW-1185">Reference proteome</keyword>
<dbReference type="Gene3D" id="3.30.70.270">
    <property type="match status" value="1"/>
</dbReference>
<dbReference type="CDD" id="cd01949">
    <property type="entry name" value="GGDEF"/>
    <property type="match status" value="1"/>
</dbReference>
<feature type="domain" description="GGDEF" evidence="1">
    <location>
        <begin position="68"/>
        <end position="206"/>
    </location>
</feature>
<dbReference type="InterPro" id="IPR029787">
    <property type="entry name" value="Nucleotide_cyclase"/>
</dbReference>
<dbReference type="InterPro" id="IPR043128">
    <property type="entry name" value="Rev_trsase/Diguanyl_cyclase"/>
</dbReference>
<evidence type="ECO:0000259" key="1">
    <source>
        <dbReference type="PROSITE" id="PS50887"/>
    </source>
</evidence>
<reference evidence="2 3" key="1">
    <citation type="submission" date="2021-01" db="EMBL/GenBank/DDBJ databases">
        <title>Whole genome shotgun sequence of Catellatospora citrea NBRC 14495.</title>
        <authorList>
            <person name="Komaki H."/>
            <person name="Tamura T."/>
        </authorList>
    </citation>
    <scope>NUCLEOTIDE SEQUENCE [LARGE SCALE GENOMIC DNA]</scope>
    <source>
        <strain evidence="2 3">NBRC 14495</strain>
    </source>
</reference>
<gene>
    <name evidence="2" type="ORF">Cci01nite_38590</name>
</gene>
<accession>A0A8J3P1W2</accession>
<protein>
    <recommendedName>
        <fullName evidence="1">GGDEF domain-containing protein</fullName>
    </recommendedName>
</protein>
<evidence type="ECO:0000313" key="2">
    <source>
        <dbReference type="EMBL" id="GIF98765.1"/>
    </source>
</evidence>
<dbReference type="Pfam" id="PF00990">
    <property type="entry name" value="GGDEF"/>
    <property type="match status" value="1"/>
</dbReference>
<dbReference type="AlphaFoldDB" id="A0A8J3P1W2"/>
<dbReference type="Proteomes" id="UP000659904">
    <property type="component" value="Unassembled WGS sequence"/>
</dbReference>
<dbReference type="InterPro" id="IPR000160">
    <property type="entry name" value="GGDEF_dom"/>
</dbReference>
<dbReference type="InterPro" id="IPR052155">
    <property type="entry name" value="Biofilm_reg_signaling"/>
</dbReference>
<name>A0A8J3P1W2_9ACTN</name>
<dbReference type="PROSITE" id="PS50887">
    <property type="entry name" value="GGDEF"/>
    <property type="match status" value="1"/>
</dbReference>
<comment type="caution">
    <text evidence="2">The sequence shown here is derived from an EMBL/GenBank/DDBJ whole genome shotgun (WGS) entry which is preliminary data.</text>
</comment>